<feature type="domain" description="Aminoglycoside phosphotransferase" evidence="8">
    <location>
        <begin position="32"/>
        <end position="264"/>
    </location>
</feature>
<evidence type="ECO:0000256" key="2">
    <source>
        <dbReference type="ARBA" id="ARBA00011738"/>
    </source>
</evidence>
<name>A0A3M8DCY2_9BACL</name>
<keyword evidence="6 7" id="KW-0067">ATP-binding</keyword>
<dbReference type="GO" id="GO:0046522">
    <property type="term" value="F:S-methyl-5-thioribose kinase activity"/>
    <property type="evidence" value="ECO:0007669"/>
    <property type="project" value="UniProtKB-UniRule"/>
</dbReference>
<dbReference type="Gene3D" id="3.30.200.20">
    <property type="entry name" value="Phosphorylase Kinase, domain 1"/>
    <property type="match status" value="1"/>
</dbReference>
<dbReference type="Gene3D" id="3.90.1200.10">
    <property type="match status" value="1"/>
</dbReference>
<dbReference type="NCBIfam" id="TIGR01767">
    <property type="entry name" value="MTRK"/>
    <property type="match status" value="1"/>
</dbReference>
<comment type="subunit">
    <text evidence="2 7">Homodimer.</text>
</comment>
<dbReference type="Pfam" id="PF01636">
    <property type="entry name" value="APH"/>
    <property type="match status" value="1"/>
</dbReference>
<feature type="binding site" evidence="7">
    <location>
        <position position="39"/>
    </location>
    <ligand>
        <name>ATP</name>
        <dbReference type="ChEBI" id="CHEBI:30616"/>
    </ligand>
</feature>
<evidence type="ECO:0000256" key="6">
    <source>
        <dbReference type="ARBA" id="ARBA00022840"/>
    </source>
</evidence>
<comment type="similarity">
    <text evidence="1 7">Belongs to the methylthioribose kinase family.</text>
</comment>
<keyword evidence="4 7" id="KW-0547">Nucleotide-binding</keyword>
<dbReference type="GO" id="GO:0019509">
    <property type="term" value="P:L-methionine salvage from methylthioadenosine"/>
    <property type="evidence" value="ECO:0007669"/>
    <property type="project" value="UniProtKB-UniRule"/>
</dbReference>
<keyword evidence="5 7" id="KW-0418">Kinase</keyword>
<dbReference type="EC" id="2.7.1.100" evidence="7"/>
<evidence type="ECO:0000313" key="10">
    <source>
        <dbReference type="Proteomes" id="UP000271031"/>
    </source>
</evidence>
<dbReference type="InterPro" id="IPR002575">
    <property type="entry name" value="Aminoglycoside_PTrfase"/>
</dbReference>
<gene>
    <name evidence="7" type="primary">mtnK</name>
    <name evidence="9" type="ORF">EDM56_18005</name>
</gene>
<protein>
    <recommendedName>
        <fullName evidence="7">Methylthioribose kinase</fullName>
        <shortName evidence="7">MTR kinase</shortName>
        <ecNumber evidence="7">2.7.1.100</ecNumber>
    </recommendedName>
</protein>
<evidence type="ECO:0000256" key="7">
    <source>
        <dbReference type="HAMAP-Rule" id="MF_01683"/>
    </source>
</evidence>
<comment type="caution">
    <text evidence="9">The sequence shown here is derived from an EMBL/GenBank/DDBJ whole genome shotgun (WGS) entry which is preliminary data.</text>
</comment>
<dbReference type="OrthoDB" id="9777791at2"/>
<feature type="binding site" evidence="7">
    <location>
        <position position="344"/>
    </location>
    <ligand>
        <name>substrate</name>
    </ligand>
</feature>
<evidence type="ECO:0000256" key="4">
    <source>
        <dbReference type="ARBA" id="ARBA00022741"/>
    </source>
</evidence>
<feature type="binding site" evidence="7">
    <location>
        <position position="228"/>
    </location>
    <ligand>
        <name>substrate</name>
    </ligand>
</feature>
<dbReference type="SUPFAM" id="SSF56112">
    <property type="entry name" value="Protein kinase-like (PK-like)"/>
    <property type="match status" value="1"/>
</dbReference>
<feature type="binding site" evidence="7">
    <location>
        <begin position="245"/>
        <end position="247"/>
    </location>
    <ligand>
        <name>ATP</name>
        <dbReference type="ChEBI" id="CHEBI:30616"/>
    </ligand>
</feature>
<dbReference type="InterPro" id="IPR009212">
    <property type="entry name" value="Methylthioribose_kinase"/>
</dbReference>
<sequence length="404" mass="45396">MAYRALTEQEAVEYVRNLPNLFATGATLASHEIGDGNLNLVFHIRDEEGGKSVIVKQALPYARVVGESWPLTLDRARIEAEALQIQYKLVPELVPHVYHYDAELALTVMEDLSDHIIMRKGLIAKNRYPLFAKHIGRFLAHTLFYTSDIGAHPYEKKALVGSFINPELCKITEDLVFTDPYEDASTNNFNPLIRPEVEDIWHNAPLKREIAKLKYGFLTRAEALLHGDLHTGSIFVTETSTKVIDPEFAYYGPLGFDIGAVFANLLLNYAAQHGLAKNDEERESYRAYLLETVEDVWSEFVSQFVQLWHKQAKERSAHVEGFWQDYVKNVLQDAVGYAGCKMLRRVIGLAGVADLNTIESDEVRAEAERLALAIGQALILERTQVAEATDITAIVNKTVGLVHS</sequence>
<evidence type="ECO:0000256" key="3">
    <source>
        <dbReference type="ARBA" id="ARBA00022679"/>
    </source>
</evidence>
<organism evidence="9 10">
    <name type="scientific">Brevibacillus fluminis</name>
    <dbReference type="NCBI Taxonomy" id="511487"/>
    <lineage>
        <taxon>Bacteria</taxon>
        <taxon>Bacillati</taxon>
        <taxon>Bacillota</taxon>
        <taxon>Bacilli</taxon>
        <taxon>Bacillales</taxon>
        <taxon>Paenibacillaceae</taxon>
        <taxon>Brevibacillus</taxon>
    </lineage>
</organism>
<dbReference type="PIRSF" id="PIRSF031134">
    <property type="entry name" value="MTRK"/>
    <property type="match status" value="1"/>
</dbReference>
<dbReference type="GO" id="GO:0005524">
    <property type="term" value="F:ATP binding"/>
    <property type="evidence" value="ECO:0007669"/>
    <property type="project" value="UniProtKB-UniRule"/>
</dbReference>
<keyword evidence="7" id="KW-0028">Amino-acid biosynthesis</keyword>
<keyword evidence="7" id="KW-0486">Methionine biosynthesis</keyword>
<feature type="binding site" evidence="7">
    <location>
        <position position="56"/>
    </location>
    <ligand>
        <name>ATP</name>
        <dbReference type="ChEBI" id="CHEBI:30616"/>
    </ligand>
</feature>
<dbReference type="RefSeq" id="WP_122919306.1">
    <property type="nucleotide sequence ID" value="NZ_RHHQ01000013.1"/>
</dbReference>
<proteinExistence type="inferred from homology"/>
<dbReference type="AlphaFoldDB" id="A0A3M8DCY2"/>
<evidence type="ECO:0000256" key="1">
    <source>
        <dbReference type="ARBA" id="ARBA00010165"/>
    </source>
</evidence>
<keyword evidence="10" id="KW-1185">Reference proteome</keyword>
<reference evidence="9 10" key="1">
    <citation type="submission" date="2018-10" db="EMBL/GenBank/DDBJ databases">
        <title>Phylogenomics of Brevibacillus.</title>
        <authorList>
            <person name="Dunlap C."/>
        </authorList>
    </citation>
    <scope>NUCLEOTIDE SEQUENCE [LARGE SCALE GENOMIC DNA]</scope>
    <source>
        <strain evidence="9 10">JCM 15716</strain>
    </source>
</reference>
<comment type="pathway">
    <text evidence="7">Amino-acid biosynthesis; L-methionine biosynthesis via salvage pathway; S-methyl-5-thio-alpha-D-ribose 1-phosphate from S-methyl-5'-thioadenosine (hydrolase route): step 2/2.</text>
</comment>
<dbReference type="Proteomes" id="UP000271031">
    <property type="component" value="Unassembled WGS sequence"/>
</dbReference>
<evidence type="ECO:0000256" key="5">
    <source>
        <dbReference type="ARBA" id="ARBA00022777"/>
    </source>
</evidence>
<comment type="function">
    <text evidence="7">Catalyzes the phosphorylation of methylthioribose into methylthioribose-1-phosphate.</text>
</comment>
<accession>A0A3M8DCY2</accession>
<dbReference type="HAMAP" id="MF_01683">
    <property type="entry name" value="Salvage_MtnK"/>
    <property type="match status" value="1"/>
</dbReference>
<evidence type="ECO:0000259" key="8">
    <source>
        <dbReference type="Pfam" id="PF01636"/>
    </source>
</evidence>
<dbReference type="EMBL" id="RHHQ01000013">
    <property type="protein sequence ID" value="RNB85894.1"/>
    <property type="molecule type" value="Genomic_DNA"/>
</dbReference>
<feature type="binding site" evidence="7">
    <location>
        <begin position="110"/>
        <end position="112"/>
    </location>
    <ligand>
        <name>ATP</name>
        <dbReference type="ChEBI" id="CHEBI:30616"/>
    </ligand>
</feature>
<keyword evidence="3 7" id="KW-0808">Transferase</keyword>
<dbReference type="PANTHER" id="PTHR34273:SF2">
    <property type="entry name" value="METHYLTHIORIBOSE KINASE"/>
    <property type="match status" value="1"/>
</dbReference>
<comment type="catalytic activity">
    <reaction evidence="7">
        <text>5-(methylsulfanyl)-D-ribose + ATP = 5-(methylsulfanyl)-alpha-D-ribose 1-phosphate + ADP + H(+)</text>
        <dbReference type="Rhea" id="RHEA:22312"/>
        <dbReference type="ChEBI" id="CHEBI:15378"/>
        <dbReference type="ChEBI" id="CHEBI:30616"/>
        <dbReference type="ChEBI" id="CHEBI:58533"/>
        <dbReference type="ChEBI" id="CHEBI:78440"/>
        <dbReference type="ChEBI" id="CHEBI:456216"/>
        <dbReference type="EC" id="2.7.1.100"/>
    </reaction>
</comment>
<evidence type="ECO:0000313" key="9">
    <source>
        <dbReference type="EMBL" id="RNB85894.1"/>
    </source>
</evidence>
<dbReference type="PANTHER" id="PTHR34273">
    <property type="entry name" value="METHYLTHIORIBOSE KINASE"/>
    <property type="match status" value="1"/>
</dbReference>
<dbReference type="UniPathway" id="UPA00904">
    <property type="reaction ID" value="UER00872"/>
</dbReference>
<dbReference type="InterPro" id="IPR011009">
    <property type="entry name" value="Kinase-like_dom_sf"/>
</dbReference>